<comment type="similarity">
    <text evidence="4">Belongs to the HSF family.</text>
</comment>
<sequence>MKIPRFVKTLYFLLEKESPSSVATWATDSLSFVIVCPQVFASTLLPKYFGHSNWTKFTAELARFGFRPDRATSKDMAVSVEYSHVDFQRGNLKRLHCVQPRRQGELDRRAVVDEIEDTILQIKRKVVQEVVAAQDIANCLESVVDDLFDVPPLFRPALPPPSTPATYLTTGPMYLPAAQLPWRRIPACGSSHATCTRATSFSSPPPVISPMVPSKPFTSWQQPHPLSLNHDVDLSDSTFAILEGMMVAQVDSPTSSRQVSLFEQHEAKSPPLRT</sequence>
<dbReference type="GO" id="GO:0005634">
    <property type="term" value="C:nucleus"/>
    <property type="evidence" value="ECO:0007669"/>
    <property type="project" value="UniProtKB-SubCell"/>
</dbReference>
<evidence type="ECO:0000259" key="6">
    <source>
        <dbReference type="SMART" id="SM00415"/>
    </source>
</evidence>
<keyword evidence="2" id="KW-0238">DNA-binding</keyword>
<dbReference type="GO" id="GO:0003700">
    <property type="term" value="F:DNA-binding transcription factor activity"/>
    <property type="evidence" value="ECO:0007669"/>
    <property type="project" value="InterPro"/>
</dbReference>
<organism evidence="7">
    <name type="scientific">Aphanomyces invadans</name>
    <dbReference type="NCBI Taxonomy" id="157072"/>
    <lineage>
        <taxon>Eukaryota</taxon>
        <taxon>Sar</taxon>
        <taxon>Stramenopiles</taxon>
        <taxon>Oomycota</taxon>
        <taxon>Saprolegniomycetes</taxon>
        <taxon>Saprolegniales</taxon>
        <taxon>Verrucalvaceae</taxon>
        <taxon>Aphanomyces</taxon>
    </lineage>
</organism>
<dbReference type="SMART" id="SM00415">
    <property type="entry name" value="HSF"/>
    <property type="match status" value="1"/>
</dbReference>
<dbReference type="STRING" id="157072.A0A024TN10"/>
<dbReference type="SUPFAM" id="SSF46785">
    <property type="entry name" value="Winged helix' DNA-binding domain"/>
    <property type="match status" value="1"/>
</dbReference>
<evidence type="ECO:0000256" key="3">
    <source>
        <dbReference type="ARBA" id="ARBA00023242"/>
    </source>
</evidence>
<dbReference type="PANTHER" id="PTHR10015">
    <property type="entry name" value="HEAT SHOCK TRANSCRIPTION FACTOR"/>
    <property type="match status" value="1"/>
</dbReference>
<accession>A0A024TN10</accession>
<dbReference type="EMBL" id="KI913982">
    <property type="protein sequence ID" value="ETV95006.1"/>
    <property type="molecule type" value="Genomic_DNA"/>
</dbReference>
<comment type="subcellular location">
    <subcellularLocation>
        <location evidence="1">Nucleus</location>
    </subcellularLocation>
</comment>
<evidence type="ECO:0000256" key="1">
    <source>
        <dbReference type="ARBA" id="ARBA00004123"/>
    </source>
</evidence>
<evidence type="ECO:0000313" key="7">
    <source>
        <dbReference type="EMBL" id="ETV95006.1"/>
    </source>
</evidence>
<dbReference type="InterPro" id="IPR036388">
    <property type="entry name" value="WH-like_DNA-bd_sf"/>
</dbReference>
<feature type="region of interest" description="Disordered" evidence="5">
    <location>
        <begin position="254"/>
        <end position="274"/>
    </location>
</feature>
<evidence type="ECO:0000256" key="5">
    <source>
        <dbReference type="SAM" id="MobiDB-lite"/>
    </source>
</evidence>
<dbReference type="InterPro" id="IPR000232">
    <property type="entry name" value="HSF_DNA-bd"/>
</dbReference>
<dbReference type="OrthoDB" id="47699at2759"/>
<dbReference type="Pfam" id="PF00447">
    <property type="entry name" value="HSF_DNA-bind"/>
    <property type="match status" value="1"/>
</dbReference>
<proteinExistence type="inferred from homology"/>
<dbReference type="AlphaFoldDB" id="A0A024TN10"/>
<keyword evidence="3" id="KW-0539">Nucleus</keyword>
<evidence type="ECO:0000256" key="4">
    <source>
        <dbReference type="RuleBase" id="RU004020"/>
    </source>
</evidence>
<dbReference type="Gene3D" id="1.10.10.10">
    <property type="entry name" value="Winged helix-like DNA-binding domain superfamily/Winged helix DNA-binding domain"/>
    <property type="match status" value="1"/>
</dbReference>
<dbReference type="eggNOG" id="KOG0627">
    <property type="taxonomic scope" value="Eukaryota"/>
</dbReference>
<evidence type="ECO:0000256" key="2">
    <source>
        <dbReference type="ARBA" id="ARBA00023125"/>
    </source>
</evidence>
<dbReference type="GeneID" id="20088381"/>
<dbReference type="PANTHER" id="PTHR10015:SF206">
    <property type="entry name" value="HSF-TYPE DNA-BINDING DOMAIN-CONTAINING PROTEIN"/>
    <property type="match status" value="1"/>
</dbReference>
<feature type="domain" description="HSF-type DNA-binding" evidence="6">
    <location>
        <begin position="2"/>
        <end position="101"/>
    </location>
</feature>
<dbReference type="InterPro" id="IPR036390">
    <property type="entry name" value="WH_DNA-bd_sf"/>
</dbReference>
<reference evidence="7" key="1">
    <citation type="submission" date="2013-12" db="EMBL/GenBank/DDBJ databases">
        <title>The Genome Sequence of Aphanomyces invadans NJM9701.</title>
        <authorList>
            <consortium name="The Broad Institute Genomics Platform"/>
            <person name="Russ C."/>
            <person name="Tyler B."/>
            <person name="van West P."/>
            <person name="Dieguez-Uribeondo J."/>
            <person name="Young S.K."/>
            <person name="Zeng Q."/>
            <person name="Gargeya S."/>
            <person name="Fitzgerald M."/>
            <person name="Abouelleil A."/>
            <person name="Alvarado L."/>
            <person name="Chapman S.B."/>
            <person name="Gainer-Dewar J."/>
            <person name="Goldberg J."/>
            <person name="Griggs A."/>
            <person name="Gujja S."/>
            <person name="Hansen M."/>
            <person name="Howarth C."/>
            <person name="Imamovic A."/>
            <person name="Ireland A."/>
            <person name="Larimer J."/>
            <person name="McCowan C."/>
            <person name="Murphy C."/>
            <person name="Pearson M."/>
            <person name="Poon T.W."/>
            <person name="Priest M."/>
            <person name="Roberts A."/>
            <person name="Saif S."/>
            <person name="Shea T."/>
            <person name="Sykes S."/>
            <person name="Wortman J."/>
            <person name="Nusbaum C."/>
            <person name="Birren B."/>
        </authorList>
    </citation>
    <scope>NUCLEOTIDE SEQUENCE [LARGE SCALE GENOMIC DNA]</scope>
    <source>
        <strain evidence="7">NJM9701</strain>
    </source>
</reference>
<dbReference type="PRINTS" id="PR00056">
    <property type="entry name" value="HSFDOMAIN"/>
</dbReference>
<name>A0A024TN10_9STRA</name>
<gene>
    <name evidence="7" type="ORF">H310_11331</name>
</gene>
<protein>
    <recommendedName>
        <fullName evidence="6">HSF-type DNA-binding domain-containing protein</fullName>
    </recommendedName>
</protein>
<dbReference type="GO" id="GO:0043565">
    <property type="term" value="F:sequence-specific DNA binding"/>
    <property type="evidence" value="ECO:0007669"/>
    <property type="project" value="InterPro"/>
</dbReference>
<dbReference type="VEuPathDB" id="FungiDB:H310_11331"/>
<dbReference type="RefSeq" id="XP_008876179.1">
    <property type="nucleotide sequence ID" value="XM_008877957.1"/>
</dbReference>